<proteinExistence type="predicted"/>
<dbReference type="RefSeq" id="WP_407824033.1">
    <property type="nucleotide sequence ID" value="NZ_JBJLSN010000011.1"/>
</dbReference>
<reference evidence="1 2" key="1">
    <citation type="submission" date="2024-11" db="EMBL/GenBank/DDBJ databases">
        <title>Draft genome sequences of two bacteria associated to sugarcane roots in Colombia.</title>
        <authorList>
            <person name="Pardo-Diaz S."/>
            <person name="Masmela-Mendoza J."/>
            <person name="Delgadillo-Duran P."/>
            <person name="Bautista E.J."/>
            <person name="Rojas-Tapias D.F."/>
        </authorList>
    </citation>
    <scope>NUCLEOTIDE SEQUENCE [LARGE SCALE GENOMIC DNA]</scope>
    <source>
        <strain evidence="1 2">Ap18</strain>
    </source>
</reference>
<name>A0ABW8V8I5_9PROT</name>
<accession>A0ABW8V8I5</accession>
<organism evidence="1 2">
    <name type="scientific">Azospirillum argentinense</name>
    <dbReference type="NCBI Taxonomy" id="2970906"/>
    <lineage>
        <taxon>Bacteria</taxon>
        <taxon>Pseudomonadati</taxon>
        <taxon>Pseudomonadota</taxon>
        <taxon>Alphaproteobacteria</taxon>
        <taxon>Rhodospirillales</taxon>
        <taxon>Azospirillaceae</taxon>
        <taxon>Azospirillum</taxon>
    </lineage>
</organism>
<evidence type="ECO:0000313" key="1">
    <source>
        <dbReference type="EMBL" id="MFL7901570.1"/>
    </source>
</evidence>
<comment type="caution">
    <text evidence="1">The sequence shown here is derived from an EMBL/GenBank/DDBJ whole genome shotgun (WGS) entry which is preliminary data.</text>
</comment>
<sequence length="221" mass="24003">MPTLTVASAVADRSLVALATVKAELGITDTTNDTLLTRWIKELSDNVCEVCAVAPDQMGRRTFLTEAVTISYRSQEVPDVLDPAPLILPWRAPLDIDTVTVDGTSLTVADDVELEPMAGLLWRLSSSGCRTRWERGRVVITGSGGWLQGDMPAALSSAVTDAVRYRWFAHTRGDGDPLLRSYENPDVEKMAWMDADKLETVNGLPAAVVGRLAPYTNMVIG</sequence>
<protein>
    <recommendedName>
        <fullName evidence="3">Phage gp6-like head-tail connector protein</fullName>
    </recommendedName>
</protein>
<dbReference type="Proteomes" id="UP001628281">
    <property type="component" value="Unassembled WGS sequence"/>
</dbReference>
<dbReference type="EMBL" id="JBJLSN010000011">
    <property type="protein sequence ID" value="MFL7901570.1"/>
    <property type="molecule type" value="Genomic_DNA"/>
</dbReference>
<evidence type="ECO:0008006" key="3">
    <source>
        <dbReference type="Google" id="ProtNLM"/>
    </source>
</evidence>
<keyword evidence="2" id="KW-1185">Reference proteome</keyword>
<evidence type="ECO:0000313" key="2">
    <source>
        <dbReference type="Proteomes" id="UP001628281"/>
    </source>
</evidence>
<gene>
    <name evidence="1" type="ORF">ACJ41P_10585</name>
</gene>